<evidence type="ECO:0000256" key="1">
    <source>
        <dbReference type="ARBA" id="ARBA00001966"/>
    </source>
</evidence>
<dbReference type="InterPro" id="IPR051198">
    <property type="entry name" value="BchE-like"/>
</dbReference>
<dbReference type="Pfam" id="PF02310">
    <property type="entry name" value="B12-binding"/>
    <property type="match status" value="1"/>
</dbReference>
<protein>
    <recommendedName>
        <fullName evidence="6">B12-binding domain-containing protein</fullName>
    </recommendedName>
</protein>
<evidence type="ECO:0000313" key="7">
    <source>
        <dbReference type="EMBL" id="PIS28539.1"/>
    </source>
</evidence>
<dbReference type="PANTHER" id="PTHR43409">
    <property type="entry name" value="ANAEROBIC MAGNESIUM-PROTOPORPHYRIN IX MONOMETHYL ESTER CYCLASE-RELATED"/>
    <property type="match status" value="1"/>
</dbReference>
<dbReference type="CDD" id="cd01335">
    <property type="entry name" value="Radical_SAM"/>
    <property type="match status" value="1"/>
</dbReference>
<dbReference type="PROSITE" id="PS51332">
    <property type="entry name" value="B12_BINDING"/>
    <property type="match status" value="1"/>
</dbReference>
<dbReference type="SMART" id="SM00729">
    <property type="entry name" value="Elp3"/>
    <property type="match status" value="1"/>
</dbReference>
<dbReference type="Gene3D" id="3.40.50.280">
    <property type="entry name" value="Cobalamin-binding domain"/>
    <property type="match status" value="1"/>
</dbReference>
<dbReference type="InterPro" id="IPR007197">
    <property type="entry name" value="rSAM"/>
</dbReference>
<reference evidence="7 8" key="1">
    <citation type="submission" date="2017-09" db="EMBL/GenBank/DDBJ databases">
        <title>Depth-based differentiation of microbial function through sediment-hosted aquifers and enrichment of novel symbionts in the deep terrestrial subsurface.</title>
        <authorList>
            <person name="Probst A.J."/>
            <person name="Ladd B."/>
            <person name="Jarett J.K."/>
            <person name="Geller-Mcgrath D.E."/>
            <person name="Sieber C.M."/>
            <person name="Emerson J.B."/>
            <person name="Anantharaman K."/>
            <person name="Thomas B.C."/>
            <person name="Malmstrom R."/>
            <person name="Stieglmeier M."/>
            <person name="Klingl A."/>
            <person name="Woyke T."/>
            <person name="Ryan C.M."/>
            <person name="Banfield J.F."/>
        </authorList>
    </citation>
    <scope>NUCLEOTIDE SEQUENCE [LARGE SCALE GENOMIC DNA]</scope>
    <source>
        <strain evidence="7">CG08_land_8_20_14_0_20_45_16</strain>
    </source>
</reference>
<evidence type="ECO:0000259" key="6">
    <source>
        <dbReference type="PROSITE" id="PS51332"/>
    </source>
</evidence>
<dbReference type="Proteomes" id="UP000231343">
    <property type="component" value="Unassembled WGS sequence"/>
</dbReference>
<evidence type="ECO:0000256" key="2">
    <source>
        <dbReference type="ARBA" id="ARBA00022691"/>
    </source>
</evidence>
<evidence type="ECO:0000313" key="8">
    <source>
        <dbReference type="Proteomes" id="UP000231343"/>
    </source>
</evidence>
<keyword evidence="4" id="KW-0408">Iron</keyword>
<dbReference type="AlphaFoldDB" id="A0A2H0XWL9"/>
<dbReference type="PANTHER" id="PTHR43409:SF7">
    <property type="entry name" value="BLL1977 PROTEIN"/>
    <property type="match status" value="1"/>
</dbReference>
<dbReference type="GO" id="GO:0003824">
    <property type="term" value="F:catalytic activity"/>
    <property type="evidence" value="ECO:0007669"/>
    <property type="project" value="InterPro"/>
</dbReference>
<dbReference type="SFLD" id="SFLDG01082">
    <property type="entry name" value="B12-binding_domain_containing"/>
    <property type="match status" value="1"/>
</dbReference>
<organism evidence="7 8">
    <name type="scientific">Candidatus Saganbacteria bacterium CG08_land_8_20_14_0_20_45_16</name>
    <dbReference type="NCBI Taxonomy" id="2014293"/>
    <lineage>
        <taxon>Bacteria</taxon>
        <taxon>Bacillati</taxon>
        <taxon>Saganbacteria</taxon>
    </lineage>
</organism>
<evidence type="ECO:0000256" key="4">
    <source>
        <dbReference type="ARBA" id="ARBA00023004"/>
    </source>
</evidence>
<dbReference type="Pfam" id="PF04055">
    <property type="entry name" value="Radical_SAM"/>
    <property type="match status" value="1"/>
</dbReference>
<dbReference type="GO" id="GO:0051536">
    <property type="term" value="F:iron-sulfur cluster binding"/>
    <property type="evidence" value="ECO:0007669"/>
    <property type="project" value="UniProtKB-KW"/>
</dbReference>
<evidence type="ECO:0000256" key="3">
    <source>
        <dbReference type="ARBA" id="ARBA00022723"/>
    </source>
</evidence>
<feature type="domain" description="B12-binding" evidence="6">
    <location>
        <begin position="15"/>
        <end position="151"/>
    </location>
</feature>
<sequence length="589" mass="66760">MKEITMGLKVLFVHVPHFRKQTFSIGLPPIGYFAMAELLNRHGFDAQIIHLGLEKILGPDFDLAKEVDQNGFDVVCFAIHWHYQLWDTLCVIKSLKKRVPQTKIVVGGFTASYFARQLMQGQKQIDFIICGEGEIPLLSLVKNLCLSKPKNLGGVPNLVWRSGGSVVKNKLTYVATQKDLDDLNFSCCDLMRHFDLLTRLTETGYSYSSNCNFVKDVKTFMLCPGRGCSVNCFYCGGGKRAQKLISNRNCHVFRSPRKVVADIKRIIKYGINNVFMDYDPEPNAGYYDDLFAEIKRSKIKVLGNFASWALPSKDFIKKFRETFLPNSILIISPDVGSERVRKLTKGFYFSNSELFGALDFLKDKSLATMVYFFMGTPFETAKEVEQTFALKEQIAQNYPFTTPMIYFPEIEPGADFYQRPGKYKVKVLRHGLQDFCNYSKRMAKVKDLGKIGVEEQMGFRSLTLSAQNLLEITRCHQQKIPLADVKPSALRLETRLRFSRDCSIKEFLAVAGKGLELRTSYLATNQVHGVKCELDEIDSKVLELVGEGTTVADILKRLPGQSVQFLLLKQAVTAALCKLLRHHVLEISK</sequence>
<comment type="caution">
    <text evidence="7">The sequence shown here is derived from an EMBL/GenBank/DDBJ whole genome shotgun (WGS) entry which is preliminary data.</text>
</comment>
<dbReference type="CDD" id="cd02068">
    <property type="entry name" value="radical_SAM_B12_BD"/>
    <property type="match status" value="1"/>
</dbReference>
<dbReference type="EMBL" id="PEYM01000128">
    <property type="protein sequence ID" value="PIS28539.1"/>
    <property type="molecule type" value="Genomic_DNA"/>
</dbReference>
<evidence type="ECO:0000256" key="5">
    <source>
        <dbReference type="ARBA" id="ARBA00023014"/>
    </source>
</evidence>
<keyword evidence="5" id="KW-0411">Iron-sulfur</keyword>
<keyword evidence="3" id="KW-0479">Metal-binding</keyword>
<dbReference type="InterPro" id="IPR006158">
    <property type="entry name" value="Cobalamin-bd"/>
</dbReference>
<proteinExistence type="predicted"/>
<accession>A0A2H0XWL9</accession>
<keyword evidence="2" id="KW-0949">S-adenosyl-L-methionine</keyword>
<dbReference type="SUPFAM" id="SSF102114">
    <property type="entry name" value="Radical SAM enzymes"/>
    <property type="match status" value="1"/>
</dbReference>
<name>A0A2H0XWL9_UNCSA</name>
<dbReference type="InterPro" id="IPR006638">
    <property type="entry name" value="Elp3/MiaA/NifB-like_rSAM"/>
</dbReference>
<dbReference type="GO" id="GO:0046872">
    <property type="term" value="F:metal ion binding"/>
    <property type="evidence" value="ECO:0007669"/>
    <property type="project" value="UniProtKB-KW"/>
</dbReference>
<gene>
    <name evidence="7" type="ORF">COT42_07810</name>
</gene>
<dbReference type="SFLD" id="SFLDS00029">
    <property type="entry name" value="Radical_SAM"/>
    <property type="match status" value="1"/>
</dbReference>
<comment type="cofactor">
    <cofactor evidence="1">
        <name>[4Fe-4S] cluster</name>
        <dbReference type="ChEBI" id="CHEBI:49883"/>
    </cofactor>
</comment>
<dbReference type="GO" id="GO:0031419">
    <property type="term" value="F:cobalamin binding"/>
    <property type="evidence" value="ECO:0007669"/>
    <property type="project" value="InterPro"/>
</dbReference>
<dbReference type="InterPro" id="IPR058240">
    <property type="entry name" value="rSAM_sf"/>
</dbReference>